<dbReference type="WBParaSite" id="HNAJ_0001109701-mRNA-1">
    <property type="protein sequence ID" value="HNAJ_0001109701-mRNA-1"/>
    <property type="gene ID" value="HNAJ_0001109701"/>
</dbReference>
<evidence type="ECO:0000313" key="3">
    <source>
        <dbReference type="Proteomes" id="UP000278807"/>
    </source>
</evidence>
<dbReference type="AlphaFoldDB" id="A0A0R3TTP4"/>
<evidence type="ECO:0000313" key="2">
    <source>
        <dbReference type="EMBL" id="VDO09515.1"/>
    </source>
</evidence>
<evidence type="ECO:0000313" key="4">
    <source>
        <dbReference type="WBParaSite" id="HNAJ_0001109701-mRNA-1"/>
    </source>
</evidence>
<proteinExistence type="predicted"/>
<organism evidence="4">
    <name type="scientific">Rodentolepis nana</name>
    <name type="common">Dwarf tapeworm</name>
    <name type="synonym">Hymenolepis nana</name>
    <dbReference type="NCBI Taxonomy" id="102285"/>
    <lineage>
        <taxon>Eukaryota</taxon>
        <taxon>Metazoa</taxon>
        <taxon>Spiralia</taxon>
        <taxon>Lophotrochozoa</taxon>
        <taxon>Platyhelminthes</taxon>
        <taxon>Cestoda</taxon>
        <taxon>Eucestoda</taxon>
        <taxon>Cyclophyllidea</taxon>
        <taxon>Hymenolepididae</taxon>
        <taxon>Rodentolepis</taxon>
    </lineage>
</organism>
<dbReference type="EMBL" id="UZAE01013367">
    <property type="protein sequence ID" value="VDO09515.1"/>
    <property type="molecule type" value="Genomic_DNA"/>
</dbReference>
<keyword evidence="3" id="KW-1185">Reference proteome</keyword>
<dbReference type="Proteomes" id="UP000278807">
    <property type="component" value="Unassembled WGS sequence"/>
</dbReference>
<accession>A0A0R3TTP4</accession>
<feature type="signal peptide" evidence="1">
    <location>
        <begin position="1"/>
        <end position="19"/>
    </location>
</feature>
<gene>
    <name evidence="2" type="ORF">HNAJ_LOCUS11087</name>
</gene>
<reference evidence="2 3" key="2">
    <citation type="submission" date="2018-11" db="EMBL/GenBank/DDBJ databases">
        <authorList>
            <consortium name="Pathogen Informatics"/>
        </authorList>
    </citation>
    <scope>NUCLEOTIDE SEQUENCE [LARGE SCALE GENOMIC DNA]</scope>
</reference>
<feature type="chain" id="PRO_5043132036" evidence="1">
    <location>
        <begin position="20"/>
        <end position="303"/>
    </location>
</feature>
<sequence>MKLLLICSIVVLFCALTPSAVPTDKIEVERNCKASVEKIVEWMLISNASHPDKWVYQLSKSPNCAKCDLMINETKSIKRWPENCNTCIEPHKKTVEKWKSCNQCRKLNTFCDTCKKHFFTSIKQLKTQLDKIHLKASSLPTDFLKRFSKGPRLLKRTYLTVSKMRTEYFVVVCALFVACAIAKPETKLQVSKSCKSSALSLLNWLVAETITGKDAWVLQMYNHLNCSKCPLFADKKLEKWPSNFKACTSLYWDNIKHWKSCKSCENMNWYCNTCRKHFTDAMKEHKKKIDKIVEKYINKIQFV</sequence>
<keyword evidence="1" id="KW-0732">Signal</keyword>
<name>A0A0R3TTP4_RODNA</name>
<protein>
    <submittedName>
        <fullName evidence="2 4">Uncharacterized protein</fullName>
    </submittedName>
</protein>
<evidence type="ECO:0000256" key="1">
    <source>
        <dbReference type="SAM" id="SignalP"/>
    </source>
</evidence>
<reference evidence="4" key="1">
    <citation type="submission" date="2017-02" db="UniProtKB">
        <authorList>
            <consortium name="WormBaseParasite"/>
        </authorList>
    </citation>
    <scope>IDENTIFICATION</scope>
</reference>